<comment type="caution">
    <text evidence="1">The sequence shown here is derived from an EMBL/GenBank/DDBJ whole genome shotgun (WGS) entry which is preliminary data.</text>
</comment>
<name>S8ANV0_DACHA</name>
<organism evidence="1 2">
    <name type="scientific">Dactylellina haptotyla (strain CBS 200.50)</name>
    <name type="common">Nematode-trapping fungus</name>
    <name type="synonym">Monacrosporium haptotylum</name>
    <dbReference type="NCBI Taxonomy" id="1284197"/>
    <lineage>
        <taxon>Eukaryota</taxon>
        <taxon>Fungi</taxon>
        <taxon>Dikarya</taxon>
        <taxon>Ascomycota</taxon>
        <taxon>Pezizomycotina</taxon>
        <taxon>Orbiliomycetes</taxon>
        <taxon>Orbiliales</taxon>
        <taxon>Orbiliaceae</taxon>
        <taxon>Dactylellina</taxon>
    </lineage>
</organism>
<dbReference type="HOGENOM" id="CLU_762949_0_0_1"/>
<gene>
    <name evidence="1" type="ORF">H072_3116</name>
</gene>
<protein>
    <submittedName>
        <fullName evidence="1">Uncharacterized protein</fullName>
    </submittedName>
</protein>
<dbReference type="AlphaFoldDB" id="S8ANV0"/>
<accession>S8ANV0</accession>
<sequence>MESEKHLFLLPWEIRSTIYEELLISEVHAKIKLSTTIISTGIHDPGLATLSKTPGIRNNKLDPYLPIDDLDEGNFCGMRIAYQEDLTILPTNLRLVSRAFSDDVDMVYNRLCRLKHYAFDLSTLKSVILSNSNPQYIVKEQPRDPAVLALLRRSDFTLNASPRDLMTTLMHLPRWFRDTMDNVTLKLLVKGHSNRGIRGIWEQQDYESISHFSKVFRVSVQPVKVAIEDLTENFTGKVLREMFQLLRRGDISSLELIYSQIPWWWWETRHFENWNRMGLREGEGKEDYELNYELDIESMAPSIAVQFRRKEKYVPRAMDIPINRLDHPTMIDYLGLLGYEDRKAEVDRWRAEFAIHFRVPPYI</sequence>
<dbReference type="Proteomes" id="UP000015100">
    <property type="component" value="Unassembled WGS sequence"/>
</dbReference>
<evidence type="ECO:0000313" key="2">
    <source>
        <dbReference type="Proteomes" id="UP000015100"/>
    </source>
</evidence>
<dbReference type="EMBL" id="AQGS01000096">
    <property type="protein sequence ID" value="EPS42786.1"/>
    <property type="molecule type" value="Genomic_DNA"/>
</dbReference>
<proteinExistence type="predicted"/>
<evidence type="ECO:0000313" key="1">
    <source>
        <dbReference type="EMBL" id="EPS42786.1"/>
    </source>
</evidence>
<keyword evidence="2" id="KW-1185">Reference proteome</keyword>
<reference evidence="2" key="2">
    <citation type="submission" date="2013-04" db="EMBL/GenBank/DDBJ databases">
        <title>Genomic mechanisms accounting for the adaptation to parasitism in nematode-trapping fungi.</title>
        <authorList>
            <person name="Ahren D.G."/>
        </authorList>
    </citation>
    <scope>NUCLEOTIDE SEQUENCE [LARGE SCALE GENOMIC DNA]</scope>
    <source>
        <strain evidence="2">CBS 200.50</strain>
    </source>
</reference>
<reference evidence="1 2" key="1">
    <citation type="journal article" date="2013" name="PLoS Genet.">
        <title>Genomic mechanisms accounting for the adaptation to parasitism in nematode-trapping fungi.</title>
        <authorList>
            <person name="Meerupati T."/>
            <person name="Andersson K.M."/>
            <person name="Friman E."/>
            <person name="Kumar D."/>
            <person name="Tunlid A."/>
            <person name="Ahren D."/>
        </authorList>
    </citation>
    <scope>NUCLEOTIDE SEQUENCE [LARGE SCALE GENOMIC DNA]</scope>
    <source>
        <strain evidence="1 2">CBS 200.50</strain>
    </source>
</reference>